<comment type="caution">
    <text evidence="9">The sequence shown here is derived from an EMBL/GenBank/DDBJ whole genome shotgun (WGS) entry which is preliminary data.</text>
</comment>
<feature type="transmembrane region" description="Helical" evidence="7">
    <location>
        <begin position="287"/>
        <end position="307"/>
    </location>
</feature>
<evidence type="ECO:0000259" key="8">
    <source>
        <dbReference type="PROSITE" id="PS50885"/>
    </source>
</evidence>
<dbReference type="Pfam" id="PF06580">
    <property type="entry name" value="His_kinase"/>
    <property type="match status" value="1"/>
</dbReference>
<keyword evidence="3" id="KW-0597">Phosphoprotein</keyword>
<evidence type="ECO:0000256" key="6">
    <source>
        <dbReference type="ARBA" id="ARBA00023136"/>
    </source>
</evidence>
<keyword evidence="10" id="KW-1185">Reference proteome</keyword>
<dbReference type="Proteomes" id="UP000547209">
    <property type="component" value="Unassembled WGS sequence"/>
</dbReference>
<dbReference type="Pfam" id="PF02518">
    <property type="entry name" value="HATPase_c"/>
    <property type="match status" value="1"/>
</dbReference>
<keyword evidence="7" id="KW-0812">Transmembrane</keyword>
<dbReference type="InterPro" id="IPR050640">
    <property type="entry name" value="Bact_2-comp_sensor_kinase"/>
</dbReference>
<dbReference type="SUPFAM" id="SSF158472">
    <property type="entry name" value="HAMP domain-like"/>
    <property type="match status" value="1"/>
</dbReference>
<keyword evidence="2" id="KW-1003">Cell membrane</keyword>
<dbReference type="InterPro" id="IPR010559">
    <property type="entry name" value="Sig_transdc_His_kin_internal"/>
</dbReference>
<dbReference type="AlphaFoldDB" id="A0A7X0RNC1"/>
<dbReference type="Gene3D" id="3.30.565.10">
    <property type="entry name" value="Histidine kinase-like ATPase, C-terminal domain"/>
    <property type="match status" value="1"/>
</dbReference>
<sequence length="587" mass="67913">MFRHHTFRKMVLLLFLLLLPILILYSVSTSTSTEVVRKQIETTNLNQLTFLMNQLDTNIEQLSMFPVLLSYDPYIREYLDRRPALEFDARNAEYRIMEKLSLQSVSNGWKNDLSVILPQERRSLSSNIFLTDSDREMKGPVYTRWTYQAERAGGDKGDRYFVHEIGEPAKERVKESASAVFRVRFGTSNLTSMLDAYKNGKNNDPFLYLPGELPILNGTSSEEKTRQLIDRLNRDAITESDTGQRLVKLGEEQYLVSYAKSKQLSWYLIDYTPYQSVITPITEQRNFFYVIIGLLLVLAVGASFLLYRNVQRPLGKLIGNVQRIKRGDYSARIRYQAKNEFDYLIFQFNEMAGQIQLLIEDVYAEKLRSREATLKQLQSQINPHFLYNSLFFIINSAAMDDRESVVKMSQNLAQYYRYTTRVENQSATLEEELGLVRNYLSIQSLRMGRVQFEIDVPEKMLALELPRLILQPIVENAIVHGIEKSPDGGMITITGKQDDRYNMIFVEDDGAGMEPERLRDLQAELTQPMSEEIGCGTWNVHRRLQYRFGGQSGLTFEQLPMGGFSATIKWTRDEEKEAPKYPDEEAE</sequence>
<dbReference type="GO" id="GO:0000155">
    <property type="term" value="F:phosphorelay sensor kinase activity"/>
    <property type="evidence" value="ECO:0007669"/>
    <property type="project" value="InterPro"/>
</dbReference>
<organism evidence="9 10">
    <name type="scientific">Cohnella nanjingensis</name>
    <dbReference type="NCBI Taxonomy" id="1387779"/>
    <lineage>
        <taxon>Bacteria</taxon>
        <taxon>Bacillati</taxon>
        <taxon>Bacillota</taxon>
        <taxon>Bacilli</taxon>
        <taxon>Bacillales</taxon>
        <taxon>Paenibacillaceae</taxon>
        <taxon>Cohnella</taxon>
    </lineage>
</organism>
<dbReference type="PANTHER" id="PTHR34220">
    <property type="entry name" value="SENSOR HISTIDINE KINASE YPDA"/>
    <property type="match status" value="1"/>
</dbReference>
<keyword evidence="4" id="KW-0808">Transferase</keyword>
<evidence type="ECO:0000256" key="3">
    <source>
        <dbReference type="ARBA" id="ARBA00022553"/>
    </source>
</evidence>
<keyword evidence="5 9" id="KW-0418">Kinase</keyword>
<dbReference type="SMART" id="SM00304">
    <property type="entry name" value="HAMP"/>
    <property type="match status" value="1"/>
</dbReference>
<evidence type="ECO:0000313" key="10">
    <source>
        <dbReference type="Proteomes" id="UP000547209"/>
    </source>
</evidence>
<evidence type="ECO:0000256" key="5">
    <source>
        <dbReference type="ARBA" id="ARBA00022777"/>
    </source>
</evidence>
<gene>
    <name evidence="9" type="ORF">H7C19_07105</name>
</gene>
<dbReference type="InterPro" id="IPR003660">
    <property type="entry name" value="HAMP_dom"/>
</dbReference>
<evidence type="ECO:0000256" key="7">
    <source>
        <dbReference type="SAM" id="Phobius"/>
    </source>
</evidence>
<accession>A0A7X0RNC1</accession>
<keyword evidence="6 7" id="KW-0472">Membrane</keyword>
<comment type="subcellular location">
    <subcellularLocation>
        <location evidence="1">Cell membrane</location>
        <topology evidence="1">Multi-pass membrane protein</topology>
    </subcellularLocation>
</comment>
<proteinExistence type="predicted"/>
<dbReference type="PANTHER" id="PTHR34220:SF9">
    <property type="entry name" value="SIGNAL TRANSDUCTION HISTIDINE KINASE INTERNAL REGION DOMAIN-CONTAINING PROTEIN"/>
    <property type="match status" value="1"/>
</dbReference>
<dbReference type="InterPro" id="IPR003594">
    <property type="entry name" value="HATPase_dom"/>
</dbReference>
<dbReference type="InterPro" id="IPR036890">
    <property type="entry name" value="HATPase_C_sf"/>
</dbReference>
<reference evidence="9 10" key="1">
    <citation type="submission" date="2020-08" db="EMBL/GenBank/DDBJ databases">
        <title>Cohnella phylogeny.</title>
        <authorList>
            <person name="Dunlap C."/>
        </authorList>
    </citation>
    <scope>NUCLEOTIDE SEQUENCE [LARGE SCALE GENOMIC DNA]</scope>
    <source>
        <strain evidence="9 10">DSM 28246</strain>
    </source>
</reference>
<dbReference type="RefSeq" id="WP_185141877.1">
    <property type="nucleotide sequence ID" value="NZ_JACJVP010000007.1"/>
</dbReference>
<dbReference type="Pfam" id="PF00672">
    <property type="entry name" value="HAMP"/>
    <property type="match status" value="1"/>
</dbReference>
<keyword evidence="7" id="KW-1133">Transmembrane helix</keyword>
<feature type="domain" description="HAMP" evidence="8">
    <location>
        <begin position="308"/>
        <end position="360"/>
    </location>
</feature>
<dbReference type="CDD" id="cd06225">
    <property type="entry name" value="HAMP"/>
    <property type="match status" value="1"/>
</dbReference>
<name>A0A7X0RNC1_9BACL</name>
<dbReference type="PROSITE" id="PS50885">
    <property type="entry name" value="HAMP"/>
    <property type="match status" value="1"/>
</dbReference>
<dbReference type="GO" id="GO:0005886">
    <property type="term" value="C:plasma membrane"/>
    <property type="evidence" value="ECO:0007669"/>
    <property type="project" value="UniProtKB-SubCell"/>
</dbReference>
<dbReference type="EMBL" id="JACJVP010000007">
    <property type="protein sequence ID" value="MBB6670453.1"/>
    <property type="molecule type" value="Genomic_DNA"/>
</dbReference>
<dbReference type="Gene3D" id="6.10.340.10">
    <property type="match status" value="1"/>
</dbReference>
<evidence type="ECO:0000256" key="2">
    <source>
        <dbReference type="ARBA" id="ARBA00022475"/>
    </source>
</evidence>
<dbReference type="SUPFAM" id="SSF55874">
    <property type="entry name" value="ATPase domain of HSP90 chaperone/DNA topoisomerase II/histidine kinase"/>
    <property type="match status" value="1"/>
</dbReference>
<evidence type="ECO:0000313" key="9">
    <source>
        <dbReference type="EMBL" id="MBB6670453.1"/>
    </source>
</evidence>
<evidence type="ECO:0000256" key="1">
    <source>
        <dbReference type="ARBA" id="ARBA00004651"/>
    </source>
</evidence>
<evidence type="ECO:0000256" key="4">
    <source>
        <dbReference type="ARBA" id="ARBA00022679"/>
    </source>
</evidence>
<protein>
    <submittedName>
        <fullName evidence="9">Sensor histidine kinase</fullName>
    </submittedName>
</protein>